<protein>
    <recommendedName>
        <fullName evidence="4">t-SNARE coiled-coil homology domain-containing protein</fullName>
    </recommendedName>
</protein>
<evidence type="ECO:0000313" key="2">
    <source>
        <dbReference type="EMBL" id="MEC3863288.1"/>
    </source>
</evidence>
<comment type="caution">
    <text evidence="2">The sequence shown here is derived from an EMBL/GenBank/DDBJ whole genome shotgun (WGS) entry which is preliminary data.</text>
</comment>
<dbReference type="EMBL" id="JAYLLH010000047">
    <property type="protein sequence ID" value="MEC3863288.1"/>
    <property type="molecule type" value="Genomic_DNA"/>
</dbReference>
<name>A0ABU6HP97_9RHOB</name>
<accession>A0ABU6HP97</accession>
<organism evidence="2 3">
    <name type="scientific">Mesobacterium hydrothermale</name>
    <dbReference type="NCBI Taxonomy" id="3111907"/>
    <lineage>
        <taxon>Bacteria</taxon>
        <taxon>Pseudomonadati</taxon>
        <taxon>Pseudomonadota</taxon>
        <taxon>Alphaproteobacteria</taxon>
        <taxon>Rhodobacterales</taxon>
        <taxon>Roseobacteraceae</taxon>
        <taxon>Mesobacterium</taxon>
    </lineage>
</organism>
<keyword evidence="3" id="KW-1185">Reference proteome</keyword>
<sequence>MTDETSPDRPPLFDEALQEQLDRMADLTIDMSEQVNEQTRAINHISTVASEARRAAKAAEKQTDPEHYGELVGQTIEGRINETIKRMDRASAEILNGIQRSNASFQETTTMHSNTLSLMGELREQQQKDRQLSRWVGLGGVVLAMVMTVALPRFIAAYPSGCAVLGGSWQTTTTGTPACVSYYP</sequence>
<dbReference type="RefSeq" id="WP_326299355.1">
    <property type="nucleotide sequence ID" value="NZ_JAYLLH010000047.1"/>
</dbReference>
<evidence type="ECO:0000313" key="3">
    <source>
        <dbReference type="Proteomes" id="UP001348149"/>
    </source>
</evidence>
<reference evidence="2 3" key="1">
    <citation type="submission" date="2024-01" db="EMBL/GenBank/DDBJ databases">
        <title>Mesobacterium rodlantinim sp. nov., isolated from shallow sea hydrothermal systems off Kueishantao Island.</title>
        <authorList>
            <person name="Su Z."/>
            <person name="Tang K."/>
        </authorList>
    </citation>
    <scope>NUCLEOTIDE SEQUENCE [LARGE SCALE GENOMIC DNA]</scope>
    <source>
        <strain evidence="2 3">TK19101</strain>
    </source>
</reference>
<keyword evidence="1" id="KW-1133">Transmembrane helix</keyword>
<keyword evidence="1" id="KW-0472">Membrane</keyword>
<evidence type="ECO:0000256" key="1">
    <source>
        <dbReference type="SAM" id="Phobius"/>
    </source>
</evidence>
<evidence type="ECO:0008006" key="4">
    <source>
        <dbReference type="Google" id="ProtNLM"/>
    </source>
</evidence>
<feature type="transmembrane region" description="Helical" evidence="1">
    <location>
        <begin position="135"/>
        <end position="155"/>
    </location>
</feature>
<proteinExistence type="predicted"/>
<keyword evidence="1" id="KW-0812">Transmembrane</keyword>
<dbReference type="Proteomes" id="UP001348149">
    <property type="component" value="Unassembled WGS sequence"/>
</dbReference>
<gene>
    <name evidence="2" type="ORF">VK792_18520</name>
</gene>